<gene>
    <name evidence="7" type="ORF">RSPPHO_01478</name>
</gene>
<dbReference type="GO" id="GO:0051996">
    <property type="term" value="F:squalene synthase [NAD(P)H] activity"/>
    <property type="evidence" value="ECO:0007669"/>
    <property type="project" value="InterPro"/>
</dbReference>
<dbReference type="CDD" id="cd00683">
    <property type="entry name" value="Trans_IPPS_HH"/>
    <property type="match status" value="1"/>
</dbReference>
<dbReference type="Gene3D" id="1.10.600.10">
    <property type="entry name" value="Farnesyl Diphosphate Synthase"/>
    <property type="match status" value="1"/>
</dbReference>
<dbReference type="InterPro" id="IPR002060">
    <property type="entry name" value="Squ/phyt_synthse"/>
</dbReference>
<name>H6SJD9_PARPM</name>
<dbReference type="eggNOG" id="COG1562">
    <property type="taxonomic scope" value="Bacteria"/>
</dbReference>
<dbReference type="PATRIC" id="fig|1150469.3.peg.1667"/>
<keyword evidence="4" id="KW-0125">Carotenoid biosynthesis</keyword>
<feature type="region of interest" description="Disordered" evidence="6">
    <location>
        <begin position="1"/>
        <end position="21"/>
    </location>
</feature>
<dbReference type="PROSITE" id="PS01044">
    <property type="entry name" value="SQUALEN_PHYTOEN_SYN_1"/>
    <property type="match status" value="1"/>
</dbReference>
<protein>
    <submittedName>
        <fullName evidence="7">Phytoene synthase</fullName>
        <ecNumber evidence="7">2.5.1.32</ecNumber>
    </submittedName>
</protein>
<comment type="pathway">
    <text evidence="1">Carotenoid biosynthesis; phytoene biosynthesis.</text>
</comment>
<evidence type="ECO:0000256" key="1">
    <source>
        <dbReference type="ARBA" id="ARBA00004684"/>
    </source>
</evidence>
<dbReference type="PROSITE" id="PS01045">
    <property type="entry name" value="SQUALEN_PHYTOEN_SYN_2"/>
    <property type="match status" value="1"/>
</dbReference>
<dbReference type="PANTHER" id="PTHR31480">
    <property type="entry name" value="BIFUNCTIONAL LYCOPENE CYCLASE/PHYTOENE SYNTHASE"/>
    <property type="match status" value="1"/>
</dbReference>
<evidence type="ECO:0000313" key="8">
    <source>
        <dbReference type="Proteomes" id="UP000033220"/>
    </source>
</evidence>
<dbReference type="InterPro" id="IPR019845">
    <property type="entry name" value="Squalene/phytoene_synthase_CS"/>
</dbReference>
<dbReference type="HOGENOM" id="CLU_037269_1_0_5"/>
<evidence type="ECO:0000256" key="5">
    <source>
        <dbReference type="ARBA" id="ARBA00053028"/>
    </source>
</evidence>
<evidence type="ECO:0000256" key="4">
    <source>
        <dbReference type="ARBA" id="ARBA00022746"/>
    </source>
</evidence>
<feature type="compositionally biased region" description="Pro residues" evidence="6">
    <location>
        <begin position="7"/>
        <end position="18"/>
    </location>
</feature>
<dbReference type="STRING" id="1150469.RSPPHO_01478"/>
<proteinExistence type="inferred from homology"/>
<dbReference type="SFLD" id="SFLDS00005">
    <property type="entry name" value="Isoprenoid_Synthase_Type_I"/>
    <property type="match status" value="1"/>
</dbReference>
<dbReference type="SFLD" id="SFLDG01212">
    <property type="entry name" value="Phytoene_synthase_like"/>
    <property type="match status" value="1"/>
</dbReference>
<accession>H6SJD9</accession>
<dbReference type="GO" id="GO:0004311">
    <property type="term" value="F:geranylgeranyl diphosphate synthase activity"/>
    <property type="evidence" value="ECO:0007669"/>
    <property type="project" value="InterPro"/>
</dbReference>
<evidence type="ECO:0000256" key="3">
    <source>
        <dbReference type="ARBA" id="ARBA00022679"/>
    </source>
</evidence>
<dbReference type="InterPro" id="IPR033904">
    <property type="entry name" value="Trans_IPPS_HH"/>
</dbReference>
<comment type="cofactor">
    <cofactor evidence="5">
        <name>ATP</name>
        <dbReference type="ChEBI" id="CHEBI:30616"/>
    </cofactor>
</comment>
<dbReference type="Pfam" id="PF00494">
    <property type="entry name" value="SQS_PSY"/>
    <property type="match status" value="1"/>
</dbReference>
<comment type="similarity">
    <text evidence="2">Belongs to the phytoene/squalene synthase family.</text>
</comment>
<dbReference type="EC" id="2.5.1.32" evidence="7"/>
<evidence type="ECO:0000256" key="6">
    <source>
        <dbReference type="SAM" id="MobiDB-lite"/>
    </source>
</evidence>
<evidence type="ECO:0000313" key="7">
    <source>
        <dbReference type="EMBL" id="CCG08104.1"/>
    </source>
</evidence>
<dbReference type="SUPFAM" id="SSF48576">
    <property type="entry name" value="Terpenoid synthases"/>
    <property type="match status" value="1"/>
</dbReference>
<dbReference type="Proteomes" id="UP000033220">
    <property type="component" value="Chromosome DSM 122"/>
</dbReference>
<reference evidence="7 8" key="1">
    <citation type="submission" date="2012-02" db="EMBL/GenBank/DDBJ databases">
        <title>Shotgun genome sequence of Phaeospirillum photometricum DSM 122.</title>
        <authorList>
            <person name="Duquesne K."/>
            <person name="Sturgis J."/>
        </authorList>
    </citation>
    <scope>NUCLEOTIDE SEQUENCE [LARGE SCALE GENOMIC DNA]</scope>
    <source>
        <strain evidence="8">DSM122</strain>
    </source>
</reference>
<dbReference type="FunFam" id="1.10.600.10:FF:000020">
    <property type="entry name" value="Phytoene synthase"/>
    <property type="match status" value="1"/>
</dbReference>
<evidence type="ECO:0000256" key="2">
    <source>
        <dbReference type="ARBA" id="ARBA00006251"/>
    </source>
</evidence>
<sequence length="443" mass="48331">MPYSPGTGPPSVPSPCSPKAPGSGRTTAARMWRACIWWAPAPILGLACPACFPLPAFWTRWCPMLMSTPEPAPADLSESAPLSASAEDAHACRQLIRCGSLTFHAASLFLPQDRRDPCYALYAFCRMADDAVDNEEGAAAKALGCKRLYERLDRIYAGQPWADPVDRAFAEMVRTHHMPRALPEALLEGMAWDAESRQYETISDLRAYAARVAAVVGAMMTLLMGVRDAQVLARACDLGVAMQLTNICRDVGEDARAGRLFLPRAWMREAGIDPDAWLADPQLTPALAGVVKRLLDEADALYDRALTGIVGLPWGCRPAIQSAAVLYRAIGAEVRRAGYDSVSRRAYVSARKKAVLAARAASAALLPRRVDPAPALDETAFLVEAVVAAPLPEERRLFEGVSATEALPLPSATPWWRMGVRVAWTLDLFIEMDRRQQAEHFYA</sequence>
<dbReference type="InterPro" id="IPR008949">
    <property type="entry name" value="Isoprenoid_synthase_dom_sf"/>
</dbReference>
<dbReference type="GO" id="GO:0016117">
    <property type="term" value="P:carotenoid biosynthetic process"/>
    <property type="evidence" value="ECO:0007669"/>
    <property type="project" value="UniProtKB-KW"/>
</dbReference>
<dbReference type="AlphaFoldDB" id="H6SJD9"/>
<dbReference type="SFLD" id="SFLDG01018">
    <property type="entry name" value="Squalene/Phytoene_Synthase_Lik"/>
    <property type="match status" value="1"/>
</dbReference>
<dbReference type="EMBL" id="HE663493">
    <property type="protein sequence ID" value="CCG08104.1"/>
    <property type="molecule type" value="Genomic_DNA"/>
</dbReference>
<dbReference type="KEGG" id="rpm:RSPPHO_01478"/>
<keyword evidence="3 7" id="KW-0808">Transferase</keyword>
<organism evidence="7 8">
    <name type="scientific">Pararhodospirillum photometricum DSM 122</name>
    <dbReference type="NCBI Taxonomy" id="1150469"/>
    <lineage>
        <taxon>Bacteria</taxon>
        <taxon>Pseudomonadati</taxon>
        <taxon>Pseudomonadota</taxon>
        <taxon>Alphaproteobacteria</taxon>
        <taxon>Rhodospirillales</taxon>
        <taxon>Rhodospirillaceae</taxon>
        <taxon>Pararhodospirillum</taxon>
    </lineage>
</organism>
<keyword evidence="8" id="KW-1185">Reference proteome</keyword>
<dbReference type="InterPro" id="IPR044843">
    <property type="entry name" value="Trans_IPPS_bact-type"/>
</dbReference>